<sequence length="120" mass="13142">MNNFIYHNPVAVYFGGNQLQHLGKELGQYGKRVLLTYGGGSIKKTGLYDRIVAEMQKAGLEWFELPGIKPNPDIESVREGVRLCKNKKIEVLLAVGGGSTIWASPAPASMKWPAKRAEAA</sequence>
<dbReference type="GO" id="GO:0046872">
    <property type="term" value="F:metal ion binding"/>
    <property type="evidence" value="ECO:0007669"/>
    <property type="project" value="InterPro"/>
</dbReference>
<accession>C3X2J8</accession>
<dbReference type="GO" id="GO:1990002">
    <property type="term" value="F:methylglyoxal reductase (NADPH) (acetol producing) activity"/>
    <property type="evidence" value="ECO:0007669"/>
    <property type="project" value="TreeGrafter"/>
</dbReference>
<feature type="domain" description="Alcohol dehydrogenase iron-type/glycerol dehydrogenase GldA" evidence="2">
    <location>
        <begin position="9"/>
        <end position="101"/>
    </location>
</feature>
<dbReference type="Pfam" id="PF00465">
    <property type="entry name" value="Fe-ADH"/>
    <property type="match status" value="1"/>
</dbReference>
<dbReference type="GO" id="GO:0008106">
    <property type="term" value="F:alcohol dehydrogenase (NADP+) activity"/>
    <property type="evidence" value="ECO:0007669"/>
    <property type="project" value="TreeGrafter"/>
</dbReference>
<dbReference type="Proteomes" id="UP000003973">
    <property type="component" value="Unassembled WGS sequence"/>
</dbReference>
<dbReference type="GO" id="GO:1990362">
    <property type="term" value="F:butanol dehydrogenase (NAD+) activity"/>
    <property type="evidence" value="ECO:0007669"/>
    <property type="project" value="InterPro"/>
</dbReference>
<keyword evidence="1" id="KW-0560">Oxidoreductase</keyword>
<dbReference type="EMBL" id="ACDP02000026">
    <property type="protein sequence ID" value="EEO27434.1"/>
    <property type="molecule type" value="Genomic_DNA"/>
</dbReference>
<proteinExistence type="predicted"/>
<evidence type="ECO:0000259" key="2">
    <source>
        <dbReference type="Pfam" id="PF00465"/>
    </source>
</evidence>
<dbReference type="SUPFAM" id="SSF56796">
    <property type="entry name" value="Dehydroquinate synthase-like"/>
    <property type="match status" value="1"/>
</dbReference>
<evidence type="ECO:0000313" key="3">
    <source>
        <dbReference type="EMBL" id="EEO27434.1"/>
    </source>
</evidence>
<dbReference type="PANTHER" id="PTHR43633">
    <property type="entry name" value="ALCOHOL DEHYDROGENASE YQHD"/>
    <property type="match status" value="1"/>
</dbReference>
<dbReference type="eggNOG" id="COG1979">
    <property type="taxonomic scope" value="Bacteria"/>
</dbReference>
<reference evidence="3" key="1">
    <citation type="submission" date="2011-10" db="EMBL/GenBank/DDBJ databases">
        <title>The Genome Sequence of Oxalobacter formigenes HOxBLS.</title>
        <authorList>
            <consortium name="The Broad Institute Genome Sequencing Platform"/>
            <person name="Earl A."/>
            <person name="Ward D."/>
            <person name="Feldgarden M."/>
            <person name="Gevers D."/>
            <person name="Allison M.J."/>
            <person name="Humphrey S."/>
            <person name="Young S.K."/>
            <person name="Zeng Q."/>
            <person name="Gargeya S."/>
            <person name="Fitzgerald M."/>
            <person name="Haas B."/>
            <person name="Abouelleil A."/>
            <person name="Alvarado L."/>
            <person name="Arachchi H.M."/>
            <person name="Berlin A."/>
            <person name="Brown A."/>
            <person name="Chapman S.B."/>
            <person name="Chen Z."/>
            <person name="Dunbar C."/>
            <person name="Freedman E."/>
            <person name="Gearin G."/>
            <person name="Goldberg J."/>
            <person name="Griggs A."/>
            <person name="Gujja S."/>
            <person name="Heiman D."/>
            <person name="Howarth C."/>
            <person name="Larson L."/>
            <person name="Lui A."/>
            <person name="MacDonald P.J.P."/>
            <person name="Montmayeur A."/>
            <person name="Murphy C."/>
            <person name="Neiman D."/>
            <person name="Pearson M."/>
            <person name="Priest M."/>
            <person name="Roberts A."/>
            <person name="Saif S."/>
            <person name="Shea T."/>
            <person name="Shenoy N."/>
            <person name="Sisk P."/>
            <person name="Stolte C."/>
            <person name="Sykes S."/>
            <person name="Wortman J."/>
            <person name="Nusbaum C."/>
            <person name="Birren B."/>
        </authorList>
    </citation>
    <scope>NUCLEOTIDE SEQUENCE [LARGE SCALE GENOMIC DNA]</scope>
    <source>
        <strain evidence="3">HOxBLS</strain>
    </source>
</reference>
<dbReference type="Gene3D" id="3.40.50.1970">
    <property type="match status" value="1"/>
</dbReference>
<protein>
    <recommendedName>
        <fullName evidence="2">Alcohol dehydrogenase iron-type/glycerol dehydrogenase GldA domain-containing protein</fullName>
    </recommendedName>
</protein>
<gene>
    <name evidence="3" type="ORF">OFAG_00587</name>
</gene>
<dbReference type="AlphaFoldDB" id="C3X2J8"/>
<evidence type="ECO:0000256" key="1">
    <source>
        <dbReference type="ARBA" id="ARBA00023002"/>
    </source>
</evidence>
<dbReference type="PANTHER" id="PTHR43633:SF1">
    <property type="entry name" value="ALCOHOL DEHYDROGENASE YQHD"/>
    <property type="match status" value="1"/>
</dbReference>
<evidence type="ECO:0000313" key="4">
    <source>
        <dbReference type="Proteomes" id="UP000003973"/>
    </source>
</evidence>
<dbReference type="HOGENOM" id="CLU_103574_2_0_4"/>
<organism evidence="3 4">
    <name type="scientific">Oxalobacter paraformigenes</name>
    <dbReference type="NCBI Taxonomy" id="556268"/>
    <lineage>
        <taxon>Bacteria</taxon>
        <taxon>Pseudomonadati</taxon>
        <taxon>Pseudomonadota</taxon>
        <taxon>Betaproteobacteria</taxon>
        <taxon>Burkholderiales</taxon>
        <taxon>Oxalobacteraceae</taxon>
        <taxon>Oxalobacter</taxon>
    </lineage>
</organism>
<dbReference type="RefSeq" id="WP_005876428.1">
    <property type="nucleotide sequence ID" value="NZ_CABMNL010000001.1"/>
</dbReference>
<dbReference type="InterPro" id="IPR044731">
    <property type="entry name" value="BDH-like"/>
</dbReference>
<dbReference type="InterPro" id="IPR001670">
    <property type="entry name" value="ADH_Fe/GldA"/>
</dbReference>
<dbReference type="GO" id="GO:0005829">
    <property type="term" value="C:cytosol"/>
    <property type="evidence" value="ECO:0007669"/>
    <property type="project" value="TreeGrafter"/>
</dbReference>
<keyword evidence="4" id="KW-1185">Reference proteome</keyword>
<name>C3X2J8_9BURK</name>
<comment type="caution">
    <text evidence="3">The sequence shown here is derived from an EMBL/GenBank/DDBJ whole genome shotgun (WGS) entry which is preliminary data.</text>
</comment>